<proteinExistence type="predicted"/>
<reference evidence="2" key="1">
    <citation type="journal article" date="2019" name="Int. J. Syst. Evol. Microbiol.">
        <title>The Global Catalogue of Microorganisms (GCM) 10K type strain sequencing project: providing services to taxonomists for standard genome sequencing and annotation.</title>
        <authorList>
            <consortium name="The Broad Institute Genomics Platform"/>
            <consortium name="The Broad Institute Genome Sequencing Center for Infectious Disease"/>
            <person name="Wu L."/>
            <person name="Ma J."/>
        </authorList>
    </citation>
    <scope>NUCLEOTIDE SEQUENCE [LARGE SCALE GENOMIC DNA]</scope>
    <source>
        <strain evidence="2">JCM 31037</strain>
    </source>
</reference>
<organism evidence="1 2">
    <name type="scientific">Micromonospora sonneratiae</name>
    <dbReference type="NCBI Taxonomy" id="1184706"/>
    <lineage>
        <taxon>Bacteria</taxon>
        <taxon>Bacillati</taxon>
        <taxon>Actinomycetota</taxon>
        <taxon>Actinomycetes</taxon>
        <taxon>Micromonosporales</taxon>
        <taxon>Micromonosporaceae</taxon>
        <taxon>Micromonospora</taxon>
    </lineage>
</organism>
<evidence type="ECO:0000313" key="1">
    <source>
        <dbReference type="EMBL" id="MFD1321118.1"/>
    </source>
</evidence>
<protein>
    <submittedName>
        <fullName evidence="1">WXG100 family type VII secretion target</fullName>
    </submittedName>
</protein>
<sequence>MSAGFVGMDPAQAQALATKMNNAVSAINQQIQALTTAVNGVQWKGSDAERFKQNWSGTCVPSLKKVAETLRTASTNLKKEAAQQLATSK</sequence>
<dbReference type="Gene3D" id="1.10.287.1060">
    <property type="entry name" value="ESAT-6-like"/>
    <property type="match status" value="1"/>
</dbReference>
<name>A0ABW3YBD5_9ACTN</name>
<dbReference type="SUPFAM" id="SSF140453">
    <property type="entry name" value="EsxAB dimer-like"/>
    <property type="match status" value="1"/>
</dbReference>
<evidence type="ECO:0000313" key="2">
    <source>
        <dbReference type="Proteomes" id="UP001597260"/>
    </source>
</evidence>
<gene>
    <name evidence="1" type="ORF">ACFQ4H_08460</name>
</gene>
<accession>A0ABW3YBD5</accession>
<dbReference type="EMBL" id="JBHTMP010000009">
    <property type="protein sequence ID" value="MFD1321118.1"/>
    <property type="molecule type" value="Genomic_DNA"/>
</dbReference>
<dbReference type="InterPro" id="IPR036689">
    <property type="entry name" value="ESAT-6-like_sf"/>
</dbReference>
<dbReference type="Proteomes" id="UP001597260">
    <property type="component" value="Unassembled WGS sequence"/>
</dbReference>
<comment type="caution">
    <text evidence="1">The sequence shown here is derived from an EMBL/GenBank/DDBJ whole genome shotgun (WGS) entry which is preliminary data.</text>
</comment>
<dbReference type="RefSeq" id="WP_377568950.1">
    <property type="nucleotide sequence ID" value="NZ_JBHTMP010000009.1"/>
</dbReference>
<keyword evidence="2" id="KW-1185">Reference proteome</keyword>